<keyword evidence="4" id="KW-1003">Cell membrane</keyword>
<dbReference type="Pfam" id="PF05134">
    <property type="entry name" value="T2SSL"/>
    <property type="match status" value="1"/>
</dbReference>
<keyword evidence="14" id="KW-1185">Reference proteome</keyword>
<evidence type="ECO:0000313" key="13">
    <source>
        <dbReference type="EMBL" id="MBY8823027.1"/>
    </source>
</evidence>
<dbReference type="EMBL" id="JAINVV010000004">
    <property type="protein sequence ID" value="MBY8823027.1"/>
    <property type="molecule type" value="Genomic_DNA"/>
</dbReference>
<evidence type="ECO:0000256" key="7">
    <source>
        <dbReference type="ARBA" id="ARBA00022927"/>
    </source>
</evidence>
<reference evidence="13 14" key="1">
    <citation type="submission" date="2021-08" db="EMBL/GenBank/DDBJ databases">
        <authorList>
            <person name="Tuo L."/>
        </authorList>
    </citation>
    <scope>NUCLEOTIDE SEQUENCE [LARGE SCALE GENOMIC DNA]</scope>
    <source>
        <strain evidence="13 14">JCM 31229</strain>
    </source>
</reference>
<organism evidence="13 14">
    <name type="scientific">Sphingomonas colocasiae</name>
    <dbReference type="NCBI Taxonomy" id="1848973"/>
    <lineage>
        <taxon>Bacteria</taxon>
        <taxon>Pseudomonadati</taxon>
        <taxon>Pseudomonadota</taxon>
        <taxon>Alphaproteobacteria</taxon>
        <taxon>Sphingomonadales</taxon>
        <taxon>Sphingomonadaceae</taxon>
        <taxon>Sphingomonas</taxon>
    </lineage>
</organism>
<dbReference type="Gene3D" id="3.30.420.380">
    <property type="match status" value="1"/>
</dbReference>
<accession>A0ABS7PNZ1</accession>
<dbReference type="Pfam" id="PF12693">
    <property type="entry name" value="GspL_C"/>
    <property type="match status" value="1"/>
</dbReference>
<evidence type="ECO:0000256" key="2">
    <source>
        <dbReference type="ARBA" id="ARBA00005318"/>
    </source>
</evidence>
<dbReference type="InterPro" id="IPR024230">
    <property type="entry name" value="GspL_cyto_dom"/>
</dbReference>
<evidence type="ECO:0000256" key="10">
    <source>
        <dbReference type="SAM" id="Phobius"/>
    </source>
</evidence>
<comment type="subcellular location">
    <subcellularLocation>
        <location evidence="1">Cell inner membrane</location>
        <topology evidence="1">Single-pass membrane protein</topology>
    </subcellularLocation>
</comment>
<evidence type="ECO:0000313" key="14">
    <source>
        <dbReference type="Proteomes" id="UP000706039"/>
    </source>
</evidence>
<feature type="transmembrane region" description="Helical" evidence="10">
    <location>
        <begin position="221"/>
        <end position="241"/>
    </location>
</feature>
<evidence type="ECO:0000256" key="4">
    <source>
        <dbReference type="ARBA" id="ARBA00022475"/>
    </source>
</evidence>
<evidence type="ECO:0000259" key="11">
    <source>
        <dbReference type="Pfam" id="PF05134"/>
    </source>
</evidence>
<evidence type="ECO:0000256" key="5">
    <source>
        <dbReference type="ARBA" id="ARBA00022519"/>
    </source>
</evidence>
<feature type="domain" description="GspL periplasmic" evidence="12">
    <location>
        <begin position="217"/>
        <end position="364"/>
    </location>
</feature>
<keyword evidence="3" id="KW-0813">Transport</keyword>
<dbReference type="InterPro" id="IPR007812">
    <property type="entry name" value="T2SS_protein-GspL"/>
</dbReference>
<gene>
    <name evidence="13" type="ORF">K7G82_12035</name>
</gene>
<keyword evidence="7" id="KW-0653">Protein transport</keyword>
<evidence type="ECO:0000256" key="3">
    <source>
        <dbReference type="ARBA" id="ARBA00022448"/>
    </source>
</evidence>
<evidence type="ECO:0000256" key="8">
    <source>
        <dbReference type="ARBA" id="ARBA00022989"/>
    </source>
</evidence>
<dbReference type="SUPFAM" id="SSF53067">
    <property type="entry name" value="Actin-like ATPase domain"/>
    <property type="match status" value="1"/>
</dbReference>
<dbReference type="NCBIfam" id="TIGR01709">
    <property type="entry name" value="typeII_sec_gspL"/>
    <property type="match status" value="1"/>
</dbReference>
<protein>
    <submittedName>
        <fullName evidence="13">General secretion pathway protein GspL</fullName>
    </submittedName>
</protein>
<sequence length="366" mass="38325">MSALRLLFLSADPMAPVAWRLLEDGRESAAGDDLVACPPYAGEVRVVAIAPAAATMVNWAELPALAPAQARAAARLLAAENSVVPLDTLHVAVGEPDDLGDRALVTVDRALLTSWIAQLQALGHDPDAILPAALLLPRPDEGYVRGTVAGQALVRGRGSGFLDEPGLSGLILADAPVVTLAPDEAEAALLAGVERAEVDLRAGGFARRKPWQLDWGLIRRLAWLGAGILIATLLIHMVLILKYSTAADAIELRTRAVAQSALPGGSGDANALFALDERLAAARGGGAGFSTTAASIYAAVRAVPNIELTAFDFAVDGSLRITIAAATVEDITAFQRQLERYGFDGTATQPRVEAGRQMVEMTVRLP</sequence>
<evidence type="ECO:0000259" key="12">
    <source>
        <dbReference type="Pfam" id="PF12693"/>
    </source>
</evidence>
<evidence type="ECO:0000256" key="9">
    <source>
        <dbReference type="ARBA" id="ARBA00023136"/>
    </source>
</evidence>
<feature type="domain" description="GspL cytoplasmic actin-ATPase-like" evidence="11">
    <location>
        <begin position="40"/>
        <end position="156"/>
    </location>
</feature>
<dbReference type="Proteomes" id="UP000706039">
    <property type="component" value="Unassembled WGS sequence"/>
</dbReference>
<keyword evidence="8 10" id="KW-1133">Transmembrane helix</keyword>
<dbReference type="InterPro" id="IPR025691">
    <property type="entry name" value="GspL_pp_dom"/>
</dbReference>
<dbReference type="RefSeq" id="WP_222990062.1">
    <property type="nucleotide sequence ID" value="NZ_JAINVV010000004.1"/>
</dbReference>
<evidence type="ECO:0000256" key="1">
    <source>
        <dbReference type="ARBA" id="ARBA00004377"/>
    </source>
</evidence>
<comment type="caution">
    <text evidence="13">The sequence shown here is derived from an EMBL/GenBank/DDBJ whole genome shotgun (WGS) entry which is preliminary data.</text>
</comment>
<name>A0ABS7PNZ1_9SPHN</name>
<dbReference type="InterPro" id="IPR043129">
    <property type="entry name" value="ATPase_NBD"/>
</dbReference>
<evidence type="ECO:0000256" key="6">
    <source>
        <dbReference type="ARBA" id="ARBA00022692"/>
    </source>
</evidence>
<keyword evidence="6 10" id="KW-0812">Transmembrane</keyword>
<keyword evidence="5" id="KW-0997">Cell inner membrane</keyword>
<proteinExistence type="inferred from homology"/>
<keyword evidence="9 10" id="KW-0472">Membrane</keyword>
<comment type="similarity">
    <text evidence="2">Belongs to the GSP L family.</text>
</comment>